<keyword evidence="2 5" id="KW-0732">Signal</keyword>
<dbReference type="Proteomes" id="UP000193307">
    <property type="component" value="Unassembled WGS sequence"/>
</dbReference>
<dbReference type="AlphaFoldDB" id="A0A1Y5RQJ5"/>
<dbReference type="RefSeq" id="WP_170842224.1">
    <property type="nucleotide sequence ID" value="NZ_FNZV01000017.1"/>
</dbReference>
<evidence type="ECO:0000256" key="2">
    <source>
        <dbReference type="ARBA" id="ARBA00022729"/>
    </source>
</evidence>
<dbReference type="STRING" id="658057.SAMN04488032_11753"/>
<evidence type="ECO:0000256" key="5">
    <source>
        <dbReference type="SAM" id="SignalP"/>
    </source>
</evidence>
<dbReference type="PANTHER" id="PTHR34001">
    <property type="entry name" value="BLL7405 PROTEIN"/>
    <property type="match status" value="1"/>
</dbReference>
<feature type="signal peptide" evidence="5">
    <location>
        <begin position="1"/>
        <end position="22"/>
    </location>
</feature>
<protein>
    <recommendedName>
        <fullName evidence="6">Outer membrane protein beta-barrel domain-containing protein</fullName>
    </recommendedName>
</protein>
<dbReference type="EMBL" id="FWFW01000002">
    <property type="protein sequence ID" value="SLN22690.1"/>
    <property type="molecule type" value="Genomic_DNA"/>
</dbReference>
<dbReference type="GO" id="GO:0016020">
    <property type="term" value="C:membrane"/>
    <property type="evidence" value="ECO:0007669"/>
    <property type="project" value="UniProtKB-SubCell"/>
</dbReference>
<evidence type="ECO:0000256" key="1">
    <source>
        <dbReference type="ARBA" id="ARBA00004370"/>
    </source>
</evidence>
<keyword evidence="3" id="KW-0472">Membrane</keyword>
<dbReference type="InterPro" id="IPR011250">
    <property type="entry name" value="OMP/PagP_B-barrel"/>
</dbReference>
<dbReference type="Pfam" id="PF13505">
    <property type="entry name" value="OMP_b-brl"/>
    <property type="match status" value="1"/>
</dbReference>
<dbReference type="InterPro" id="IPR051692">
    <property type="entry name" value="OMP-like"/>
</dbReference>
<evidence type="ECO:0000256" key="4">
    <source>
        <dbReference type="ARBA" id="ARBA00038306"/>
    </source>
</evidence>
<evidence type="ECO:0000259" key="6">
    <source>
        <dbReference type="Pfam" id="PF13505"/>
    </source>
</evidence>
<name>A0A1Y5RQJ5_9RHOB</name>
<dbReference type="SUPFAM" id="SSF56925">
    <property type="entry name" value="OMPA-like"/>
    <property type="match status" value="1"/>
</dbReference>
<evidence type="ECO:0000313" key="8">
    <source>
        <dbReference type="Proteomes" id="UP000193307"/>
    </source>
</evidence>
<sequence length="196" mass="20166">MKRFALALASASTLVLAGPALAGSLAPTVVEAPVAVAVPVQTVGTDWTGFYAGAAAGYGWGSDVADDADDATYGLFGGYNYDLGNWVVGGELEYAKSDIENATVAVDDMTRLKLRAGYDLGNVVVYGIAGANYANATIGGTDYSDTGVSYGIGADYALSDAVVAGFEVLQNDFNEFDNSTSDLSATTVSAKIAYRF</sequence>
<dbReference type="InterPro" id="IPR027385">
    <property type="entry name" value="Beta-barrel_OMP"/>
</dbReference>
<organism evidence="7 8">
    <name type="scientific">Pacificibacter marinus</name>
    <dbReference type="NCBI Taxonomy" id="658057"/>
    <lineage>
        <taxon>Bacteria</taxon>
        <taxon>Pseudomonadati</taxon>
        <taxon>Pseudomonadota</taxon>
        <taxon>Alphaproteobacteria</taxon>
        <taxon>Rhodobacterales</taxon>
        <taxon>Roseobacteraceae</taxon>
        <taxon>Pacificibacter</taxon>
    </lineage>
</organism>
<evidence type="ECO:0000256" key="3">
    <source>
        <dbReference type="ARBA" id="ARBA00023136"/>
    </source>
</evidence>
<proteinExistence type="inferred from homology"/>
<dbReference type="PANTHER" id="PTHR34001:SF3">
    <property type="entry name" value="BLL7405 PROTEIN"/>
    <property type="match status" value="1"/>
</dbReference>
<comment type="similarity">
    <text evidence="4">Belongs to the Omp25/RopB family.</text>
</comment>
<gene>
    <name evidence="7" type="ORF">PAM7971_00702</name>
</gene>
<feature type="domain" description="Outer membrane protein beta-barrel" evidence="6">
    <location>
        <begin position="35"/>
        <end position="196"/>
    </location>
</feature>
<reference evidence="7 8" key="1">
    <citation type="submission" date="2017-03" db="EMBL/GenBank/DDBJ databases">
        <authorList>
            <person name="Afonso C.L."/>
            <person name="Miller P.J."/>
            <person name="Scott M.A."/>
            <person name="Spackman E."/>
            <person name="Goraichik I."/>
            <person name="Dimitrov K.M."/>
            <person name="Suarez D.L."/>
            <person name="Swayne D.E."/>
        </authorList>
    </citation>
    <scope>NUCLEOTIDE SEQUENCE [LARGE SCALE GENOMIC DNA]</scope>
    <source>
        <strain evidence="7 8">CECT 7971</strain>
    </source>
</reference>
<feature type="chain" id="PRO_5010996743" description="Outer membrane protein beta-barrel domain-containing protein" evidence="5">
    <location>
        <begin position="23"/>
        <end position="196"/>
    </location>
</feature>
<comment type="subcellular location">
    <subcellularLocation>
        <location evidence="1">Membrane</location>
    </subcellularLocation>
</comment>
<accession>A0A1Y5RQJ5</accession>
<evidence type="ECO:0000313" key="7">
    <source>
        <dbReference type="EMBL" id="SLN22690.1"/>
    </source>
</evidence>
<dbReference type="Gene3D" id="2.40.160.20">
    <property type="match status" value="1"/>
</dbReference>
<keyword evidence="8" id="KW-1185">Reference proteome</keyword>